<dbReference type="Proteomes" id="UP000027195">
    <property type="component" value="Unassembled WGS sequence"/>
</dbReference>
<evidence type="ECO:0000256" key="1">
    <source>
        <dbReference type="SAM" id="SignalP"/>
    </source>
</evidence>
<dbReference type="AlphaFoldDB" id="A0A067MIF7"/>
<dbReference type="EMBL" id="KL198059">
    <property type="protein sequence ID" value="KDQ11311.1"/>
    <property type="molecule type" value="Genomic_DNA"/>
</dbReference>
<name>A0A067MIF7_BOTB1</name>
<organism evidence="2 3">
    <name type="scientific">Botryobasidium botryosum (strain FD-172 SS1)</name>
    <dbReference type="NCBI Taxonomy" id="930990"/>
    <lineage>
        <taxon>Eukaryota</taxon>
        <taxon>Fungi</taxon>
        <taxon>Dikarya</taxon>
        <taxon>Basidiomycota</taxon>
        <taxon>Agaricomycotina</taxon>
        <taxon>Agaricomycetes</taxon>
        <taxon>Cantharellales</taxon>
        <taxon>Botryobasidiaceae</taxon>
        <taxon>Botryobasidium</taxon>
    </lineage>
</organism>
<proteinExistence type="predicted"/>
<evidence type="ECO:0000313" key="3">
    <source>
        <dbReference type="Proteomes" id="UP000027195"/>
    </source>
</evidence>
<keyword evidence="1" id="KW-0732">Signal</keyword>
<reference evidence="3" key="1">
    <citation type="journal article" date="2014" name="Proc. Natl. Acad. Sci. U.S.A.">
        <title>Extensive sampling of basidiomycete genomes demonstrates inadequacy of the white-rot/brown-rot paradigm for wood decay fungi.</title>
        <authorList>
            <person name="Riley R."/>
            <person name="Salamov A.A."/>
            <person name="Brown D.W."/>
            <person name="Nagy L.G."/>
            <person name="Floudas D."/>
            <person name="Held B.W."/>
            <person name="Levasseur A."/>
            <person name="Lombard V."/>
            <person name="Morin E."/>
            <person name="Otillar R."/>
            <person name="Lindquist E.A."/>
            <person name="Sun H."/>
            <person name="LaButti K.M."/>
            <person name="Schmutz J."/>
            <person name="Jabbour D."/>
            <person name="Luo H."/>
            <person name="Baker S.E."/>
            <person name="Pisabarro A.G."/>
            <person name="Walton J.D."/>
            <person name="Blanchette R.A."/>
            <person name="Henrissat B."/>
            <person name="Martin F."/>
            <person name="Cullen D."/>
            <person name="Hibbett D.S."/>
            <person name="Grigoriev I.V."/>
        </authorList>
    </citation>
    <scope>NUCLEOTIDE SEQUENCE [LARGE SCALE GENOMIC DNA]</scope>
    <source>
        <strain evidence="3">FD-172 SS1</strain>
    </source>
</reference>
<evidence type="ECO:0000313" key="2">
    <source>
        <dbReference type="EMBL" id="KDQ11311.1"/>
    </source>
</evidence>
<feature type="signal peptide" evidence="1">
    <location>
        <begin position="1"/>
        <end position="20"/>
    </location>
</feature>
<dbReference type="InParanoid" id="A0A067MIF7"/>
<protein>
    <submittedName>
        <fullName evidence="2">Uncharacterized protein</fullName>
    </submittedName>
</protein>
<feature type="chain" id="PRO_5001644710" evidence="1">
    <location>
        <begin position="21"/>
        <end position="103"/>
    </location>
</feature>
<accession>A0A067MIF7</accession>
<dbReference type="HOGENOM" id="CLU_2270065_0_0_1"/>
<gene>
    <name evidence="2" type="ORF">BOTBODRAFT_457493</name>
</gene>
<feature type="non-terminal residue" evidence="2">
    <location>
        <position position="1"/>
    </location>
</feature>
<keyword evidence="3" id="KW-1185">Reference proteome</keyword>
<sequence length="103" mass="11887">ILILIHIHILVLACRYLGWAAVTPHPLDHPRTSQYNVQYTDGGVDSGLWVLYTGEGRRDNHGGSRVWARDRYSGISIYWYDILFSLGRRSVARSRGRRRMEMG</sequence>